<gene>
    <name evidence="2" type="ORF">AURMO_01752</name>
</gene>
<dbReference type="SUPFAM" id="SSF47413">
    <property type="entry name" value="lambda repressor-like DNA-binding domains"/>
    <property type="match status" value="1"/>
</dbReference>
<dbReference type="PROSITE" id="PS50943">
    <property type="entry name" value="HTH_CROC1"/>
    <property type="match status" value="1"/>
</dbReference>
<dbReference type="RefSeq" id="WP_110234775.1">
    <property type="nucleotide sequence ID" value="NZ_CP023994.1"/>
</dbReference>
<dbReference type="InterPro" id="IPR010982">
    <property type="entry name" value="Lambda_DNA-bd_dom_sf"/>
</dbReference>
<keyword evidence="3" id="KW-1185">Reference proteome</keyword>
<organism evidence="2 3">
    <name type="scientific">Aurantimicrobium photophilum</name>
    <dbReference type="NCBI Taxonomy" id="1987356"/>
    <lineage>
        <taxon>Bacteria</taxon>
        <taxon>Bacillati</taxon>
        <taxon>Actinomycetota</taxon>
        <taxon>Actinomycetes</taxon>
        <taxon>Micrococcales</taxon>
        <taxon>Microbacteriaceae</taxon>
        <taxon>Aurantimicrobium</taxon>
    </lineage>
</organism>
<name>A0A2Z3S296_9MICO</name>
<reference evidence="2 3" key="1">
    <citation type="submission" date="2017-10" db="EMBL/GenBank/DDBJ databases">
        <title>Genome of an Actinobacterium that displays light-enhanced growth.</title>
        <authorList>
            <person name="Maresca J.A."/>
            <person name="Hempel P."/>
            <person name="Shevchenko O."/>
            <person name="Miller K.J."/>
            <person name="Hahn M.W."/>
        </authorList>
    </citation>
    <scope>NUCLEOTIDE SEQUENCE [LARGE SCALE GENOMIC DNA]</scope>
    <source>
        <strain evidence="2 3">MWH-Mo1</strain>
    </source>
</reference>
<dbReference type="EMBL" id="CP023994">
    <property type="protein sequence ID" value="AWR22334.1"/>
    <property type="molecule type" value="Genomic_DNA"/>
</dbReference>
<accession>A0A2Z3S296</accession>
<dbReference type="Gene3D" id="1.10.260.40">
    <property type="entry name" value="lambda repressor-like DNA-binding domains"/>
    <property type="match status" value="1"/>
</dbReference>
<dbReference type="AlphaFoldDB" id="A0A2Z3S296"/>
<proteinExistence type="predicted"/>
<dbReference type="SMART" id="SM00530">
    <property type="entry name" value="HTH_XRE"/>
    <property type="match status" value="1"/>
</dbReference>
<evidence type="ECO:0000313" key="3">
    <source>
        <dbReference type="Proteomes" id="UP000246894"/>
    </source>
</evidence>
<dbReference type="KEGG" id="aum:AURMO_01752"/>
<dbReference type="OrthoDB" id="4990661at2"/>
<dbReference type="InterPro" id="IPR001387">
    <property type="entry name" value="Cro/C1-type_HTH"/>
</dbReference>
<dbReference type="GO" id="GO:0003677">
    <property type="term" value="F:DNA binding"/>
    <property type="evidence" value="ECO:0007669"/>
    <property type="project" value="InterPro"/>
</dbReference>
<dbReference type="CDD" id="cd00093">
    <property type="entry name" value="HTH_XRE"/>
    <property type="match status" value="1"/>
</dbReference>
<dbReference type="Pfam" id="PF01381">
    <property type="entry name" value="HTH_3"/>
    <property type="match status" value="1"/>
</dbReference>
<sequence length="97" mass="10438">MDSIASAAAQILGGRLRERREGLGLSQEDVAHMSAMHVSNYGKIDRGRANPNLHTLLRIASVLEIDPGLLIAGLSGDMVTKRPHKLTAAELIKARQS</sequence>
<feature type="domain" description="HTH cro/C1-type" evidence="1">
    <location>
        <begin position="16"/>
        <end position="70"/>
    </location>
</feature>
<evidence type="ECO:0000313" key="2">
    <source>
        <dbReference type="EMBL" id="AWR22334.1"/>
    </source>
</evidence>
<dbReference type="Proteomes" id="UP000246894">
    <property type="component" value="Chromosome"/>
</dbReference>
<evidence type="ECO:0000259" key="1">
    <source>
        <dbReference type="PROSITE" id="PS50943"/>
    </source>
</evidence>
<protein>
    <submittedName>
        <fullName evidence="2">Transcriptional repressor DicA</fullName>
    </submittedName>
</protein>